<organism evidence="1 2">
    <name type="scientific">Phytophthora pseudosyringae</name>
    <dbReference type="NCBI Taxonomy" id="221518"/>
    <lineage>
        <taxon>Eukaryota</taxon>
        <taxon>Sar</taxon>
        <taxon>Stramenopiles</taxon>
        <taxon>Oomycota</taxon>
        <taxon>Peronosporomycetes</taxon>
        <taxon>Peronosporales</taxon>
        <taxon>Peronosporaceae</taxon>
        <taxon>Phytophthora</taxon>
    </lineage>
</organism>
<evidence type="ECO:0000313" key="1">
    <source>
        <dbReference type="EMBL" id="KAG7387899.1"/>
    </source>
</evidence>
<gene>
    <name evidence="1" type="ORF">PHYPSEUDO_013550</name>
</gene>
<protein>
    <submittedName>
        <fullName evidence="1">Uncharacterized protein</fullName>
    </submittedName>
</protein>
<sequence length="118" mass="13935">MRRKEDEEDIRMKEKPSKKEIKEIAEMWKFKNPKLVDKKVVLKGTRDVLRCTNSRCKANFWNRDVNAARNMLELLRSGLKKKRGATWLKAFRHGQLHAAGWRSHTHTHIHSIGETSRC</sequence>
<dbReference type="Proteomes" id="UP000694044">
    <property type="component" value="Unassembled WGS sequence"/>
</dbReference>
<proteinExistence type="predicted"/>
<evidence type="ECO:0000313" key="2">
    <source>
        <dbReference type="Proteomes" id="UP000694044"/>
    </source>
</evidence>
<keyword evidence="2" id="KW-1185">Reference proteome</keyword>
<dbReference type="EMBL" id="JAGDFM010000070">
    <property type="protein sequence ID" value="KAG7387899.1"/>
    <property type="molecule type" value="Genomic_DNA"/>
</dbReference>
<accession>A0A8T1W841</accession>
<dbReference type="AlphaFoldDB" id="A0A8T1W841"/>
<comment type="caution">
    <text evidence="1">The sequence shown here is derived from an EMBL/GenBank/DDBJ whole genome shotgun (WGS) entry which is preliminary data.</text>
</comment>
<dbReference type="OrthoDB" id="124436at2759"/>
<reference evidence="1" key="1">
    <citation type="submission" date="2021-02" db="EMBL/GenBank/DDBJ databases">
        <authorList>
            <person name="Palmer J.M."/>
        </authorList>
    </citation>
    <scope>NUCLEOTIDE SEQUENCE</scope>
    <source>
        <strain evidence="1">SCRP734</strain>
    </source>
</reference>
<name>A0A8T1W841_9STRA</name>